<dbReference type="Pfam" id="PF01484">
    <property type="entry name" value="Col_cuticle_N"/>
    <property type="match status" value="1"/>
</dbReference>
<dbReference type="PANTHER" id="PTHR24637">
    <property type="entry name" value="COLLAGEN"/>
    <property type="match status" value="1"/>
</dbReference>
<dbReference type="Pfam" id="PF01391">
    <property type="entry name" value="Collagen"/>
    <property type="match status" value="1"/>
</dbReference>
<reference evidence="6" key="1">
    <citation type="submission" date="2016-11" db="UniProtKB">
        <authorList>
            <consortium name="WormBaseParasite"/>
        </authorList>
    </citation>
    <scope>IDENTIFICATION</scope>
</reference>
<evidence type="ECO:0000256" key="3">
    <source>
        <dbReference type="SAM" id="Phobius"/>
    </source>
</evidence>
<keyword evidence="3" id="KW-1133">Transmembrane helix</keyword>
<organism evidence="5 6">
    <name type="scientific">Heterorhabditis bacteriophora</name>
    <name type="common">Entomopathogenic nematode worm</name>
    <dbReference type="NCBI Taxonomy" id="37862"/>
    <lineage>
        <taxon>Eukaryota</taxon>
        <taxon>Metazoa</taxon>
        <taxon>Ecdysozoa</taxon>
        <taxon>Nematoda</taxon>
        <taxon>Chromadorea</taxon>
        <taxon>Rhabditida</taxon>
        <taxon>Rhabditina</taxon>
        <taxon>Rhabditomorpha</taxon>
        <taxon>Strongyloidea</taxon>
        <taxon>Heterorhabditidae</taxon>
        <taxon>Heterorhabditis</taxon>
    </lineage>
</organism>
<dbReference type="GO" id="GO:0042302">
    <property type="term" value="F:structural constituent of cuticle"/>
    <property type="evidence" value="ECO:0007669"/>
    <property type="project" value="InterPro"/>
</dbReference>
<feature type="compositionally biased region" description="Pro residues" evidence="2">
    <location>
        <begin position="117"/>
        <end position="129"/>
    </location>
</feature>
<name>A0A1I7WJL1_HETBA</name>
<evidence type="ECO:0000313" key="5">
    <source>
        <dbReference type="Proteomes" id="UP000095283"/>
    </source>
</evidence>
<evidence type="ECO:0000259" key="4">
    <source>
        <dbReference type="SMART" id="SM01088"/>
    </source>
</evidence>
<feature type="transmembrane region" description="Helical" evidence="3">
    <location>
        <begin position="12"/>
        <end position="36"/>
    </location>
</feature>
<feature type="domain" description="Nematode cuticle collagen N-terminal" evidence="4">
    <location>
        <begin position="12"/>
        <end position="65"/>
    </location>
</feature>
<evidence type="ECO:0000256" key="1">
    <source>
        <dbReference type="ARBA" id="ARBA00022737"/>
    </source>
</evidence>
<dbReference type="WBParaSite" id="Hba_05209">
    <property type="protein sequence ID" value="Hba_05209"/>
    <property type="gene ID" value="Hba_05209"/>
</dbReference>
<keyword evidence="1" id="KW-0677">Repeat</keyword>
<sequence length="192" mass="20798">MEVDVRLKAYRFVAYSAIAFSVISVLSICVTLPMVYRFVANSKQELLADAAYCKVCENTIFYHKMDLFKKFYLLCNLKNYSSIKESVRDIWNEVSLLKDVPHNRTARQVDMLDSLDPPAPGPPGPPGPPGNDGQPGKDLGPGPAGPPGPPGPPGSPGSDGNPGPPGNPGNPGQPHNLSIFVTIFRFPLFYMN</sequence>
<feature type="region of interest" description="Disordered" evidence="2">
    <location>
        <begin position="112"/>
        <end position="174"/>
    </location>
</feature>
<evidence type="ECO:0000256" key="2">
    <source>
        <dbReference type="SAM" id="MobiDB-lite"/>
    </source>
</evidence>
<keyword evidence="3" id="KW-0812">Transmembrane</keyword>
<keyword evidence="5" id="KW-1185">Reference proteome</keyword>
<evidence type="ECO:0000313" key="6">
    <source>
        <dbReference type="WBParaSite" id="Hba_05209"/>
    </source>
</evidence>
<accession>A0A1I7WJL1</accession>
<dbReference type="AlphaFoldDB" id="A0A1I7WJL1"/>
<dbReference type="Proteomes" id="UP000095283">
    <property type="component" value="Unplaced"/>
</dbReference>
<feature type="compositionally biased region" description="Pro residues" evidence="2">
    <location>
        <begin position="143"/>
        <end position="155"/>
    </location>
</feature>
<keyword evidence="3" id="KW-0472">Membrane</keyword>
<dbReference type="SMART" id="SM01088">
    <property type="entry name" value="Col_cuticle_N"/>
    <property type="match status" value="1"/>
</dbReference>
<protein>
    <submittedName>
        <fullName evidence="6">Col_cuticle_N domain-containing protein</fullName>
    </submittedName>
</protein>
<proteinExistence type="predicted"/>
<dbReference type="InterPro" id="IPR008160">
    <property type="entry name" value="Collagen"/>
</dbReference>
<dbReference type="PANTHER" id="PTHR24637:SF327">
    <property type="entry name" value="NEMATODE CUTICLE COLLAGEN N-TERMINAL DOMAIN-CONTAINING PROTEIN"/>
    <property type="match status" value="1"/>
</dbReference>
<dbReference type="InterPro" id="IPR002486">
    <property type="entry name" value="Col_cuticle_N"/>
</dbReference>